<evidence type="ECO:0000313" key="2">
    <source>
        <dbReference type="EMBL" id="GBF05562.1"/>
    </source>
</evidence>
<keyword evidence="1" id="KW-1133">Transmembrane helix</keyword>
<organism evidence="2 3">
    <name type="scientific">Deinococcus aerius</name>
    <dbReference type="NCBI Taxonomy" id="200253"/>
    <lineage>
        <taxon>Bacteria</taxon>
        <taxon>Thermotogati</taxon>
        <taxon>Deinococcota</taxon>
        <taxon>Deinococci</taxon>
        <taxon>Deinococcales</taxon>
        <taxon>Deinococcaceae</taxon>
        <taxon>Deinococcus</taxon>
    </lineage>
</organism>
<dbReference type="RefSeq" id="WP_103129003.1">
    <property type="nucleotide sequence ID" value="NZ_BFAG01000005.1"/>
</dbReference>
<dbReference type="Proteomes" id="UP000236569">
    <property type="component" value="Unassembled WGS sequence"/>
</dbReference>
<proteinExistence type="predicted"/>
<dbReference type="OrthoDB" id="9795979at2"/>
<evidence type="ECO:0000256" key="1">
    <source>
        <dbReference type="SAM" id="Phobius"/>
    </source>
</evidence>
<reference evidence="3" key="1">
    <citation type="submission" date="2018-01" db="EMBL/GenBank/DDBJ databases">
        <title>Draft Genome Sequence of the Radioresistant Bacterium Deinococcus aerius TR0125, Isolated from the Higher Atmosphere above Japan.</title>
        <authorList>
            <person name="Satoh K."/>
            <person name="Arai H."/>
            <person name="Sanzen T."/>
            <person name="Kawaguchi Y."/>
            <person name="Hayashi H."/>
            <person name="Yokobori S."/>
            <person name="Yamagishi A."/>
            <person name="Oono Y."/>
            <person name="Narumi I."/>
        </authorList>
    </citation>
    <scope>NUCLEOTIDE SEQUENCE [LARGE SCALE GENOMIC DNA]</scope>
    <source>
        <strain evidence="3">TR0125</strain>
    </source>
</reference>
<feature type="transmembrane region" description="Helical" evidence="1">
    <location>
        <begin position="12"/>
        <end position="37"/>
    </location>
</feature>
<protein>
    <submittedName>
        <fullName evidence="2">Uncharacterized protein</fullName>
    </submittedName>
</protein>
<comment type="caution">
    <text evidence="2">The sequence shown here is derived from an EMBL/GenBank/DDBJ whole genome shotgun (WGS) entry which is preliminary data.</text>
</comment>
<keyword evidence="3" id="KW-1185">Reference proteome</keyword>
<dbReference type="EMBL" id="BFAG01000005">
    <property type="protein sequence ID" value="GBF05562.1"/>
    <property type="molecule type" value="Genomic_DNA"/>
</dbReference>
<accession>A0A2I9CUN1</accession>
<sequence>MGDPLLLWSRALRGIALIVLLAFGGPMLLISLGWFVVSWEDIGGNWGAVFVPVGLSLLLWLLAGLLQRKARSQK</sequence>
<dbReference type="AlphaFoldDB" id="A0A2I9CUN1"/>
<name>A0A2I9CUN1_9DEIO</name>
<gene>
    <name evidence="2" type="ORF">DAERI_050071</name>
</gene>
<keyword evidence="1" id="KW-0472">Membrane</keyword>
<feature type="transmembrane region" description="Helical" evidence="1">
    <location>
        <begin position="43"/>
        <end position="66"/>
    </location>
</feature>
<evidence type="ECO:0000313" key="3">
    <source>
        <dbReference type="Proteomes" id="UP000236569"/>
    </source>
</evidence>
<keyword evidence="1" id="KW-0812">Transmembrane</keyword>